<feature type="domain" description="EF-hand" evidence="11">
    <location>
        <begin position="351"/>
        <end position="386"/>
    </location>
</feature>
<dbReference type="InterPro" id="IPR050391">
    <property type="entry name" value="Mito_Metabolite_Transporter"/>
</dbReference>
<proteinExistence type="inferred from homology"/>
<dbReference type="SUPFAM" id="SSF103506">
    <property type="entry name" value="Mitochondrial carrier"/>
    <property type="match status" value="1"/>
</dbReference>
<evidence type="ECO:0000259" key="11">
    <source>
        <dbReference type="PROSITE" id="PS50222"/>
    </source>
</evidence>
<keyword evidence="13" id="KW-1185">Reference proteome</keyword>
<keyword evidence="5" id="KW-0677">Repeat</keyword>
<evidence type="ECO:0000256" key="7">
    <source>
        <dbReference type="ARBA" id="ARBA00022989"/>
    </source>
</evidence>
<feature type="repeat" description="Solcar" evidence="9">
    <location>
        <begin position="219"/>
        <end position="302"/>
    </location>
</feature>
<dbReference type="PROSITE" id="PS00018">
    <property type="entry name" value="EF_HAND_1"/>
    <property type="match status" value="4"/>
</dbReference>
<dbReference type="Pfam" id="PF00153">
    <property type="entry name" value="Mito_carr"/>
    <property type="match status" value="2"/>
</dbReference>
<comment type="similarity">
    <text evidence="2 10">Belongs to the mitochondrial carrier (TC 2.A.29) family.</text>
</comment>
<dbReference type="FunFam" id="1.10.238.10:FF:000003">
    <property type="entry name" value="Calmodulin A"/>
    <property type="match status" value="1"/>
</dbReference>
<dbReference type="GO" id="GO:0005509">
    <property type="term" value="F:calcium ion binding"/>
    <property type="evidence" value="ECO:0007669"/>
    <property type="project" value="InterPro"/>
</dbReference>
<evidence type="ECO:0000256" key="5">
    <source>
        <dbReference type="ARBA" id="ARBA00022737"/>
    </source>
</evidence>
<reference evidence="12" key="1">
    <citation type="submission" date="2020-06" db="EMBL/GenBank/DDBJ databases">
        <authorList>
            <consortium name="Plant Systems Biology data submission"/>
        </authorList>
    </citation>
    <scope>NUCLEOTIDE SEQUENCE</scope>
    <source>
        <strain evidence="12">D6</strain>
    </source>
</reference>
<evidence type="ECO:0000256" key="1">
    <source>
        <dbReference type="ARBA" id="ARBA00004448"/>
    </source>
</evidence>
<dbReference type="PANTHER" id="PTHR45618">
    <property type="entry name" value="MITOCHONDRIAL DICARBOXYLATE CARRIER-RELATED"/>
    <property type="match status" value="1"/>
</dbReference>
<dbReference type="OrthoDB" id="6703404at2759"/>
<evidence type="ECO:0000256" key="3">
    <source>
        <dbReference type="ARBA" id="ARBA00022448"/>
    </source>
</evidence>
<feature type="domain" description="EF-hand" evidence="11">
    <location>
        <begin position="311"/>
        <end position="346"/>
    </location>
</feature>
<evidence type="ECO:0000256" key="6">
    <source>
        <dbReference type="ARBA" id="ARBA00022837"/>
    </source>
</evidence>
<keyword evidence="7" id="KW-1133">Transmembrane helix</keyword>
<dbReference type="EMBL" id="CAICTM010001823">
    <property type="protein sequence ID" value="CAB9526423.1"/>
    <property type="molecule type" value="Genomic_DNA"/>
</dbReference>
<dbReference type="Pfam" id="PF13499">
    <property type="entry name" value="EF-hand_7"/>
    <property type="match status" value="2"/>
</dbReference>
<evidence type="ECO:0000256" key="9">
    <source>
        <dbReference type="PROSITE-ProRule" id="PRU00282"/>
    </source>
</evidence>
<dbReference type="AlphaFoldDB" id="A0A9N8HXL0"/>
<dbReference type="Proteomes" id="UP001153069">
    <property type="component" value="Unassembled WGS sequence"/>
</dbReference>
<dbReference type="PROSITE" id="PS50920">
    <property type="entry name" value="SOLCAR"/>
    <property type="match status" value="2"/>
</dbReference>
<keyword evidence="3 10" id="KW-0813">Transport</keyword>
<dbReference type="InterPro" id="IPR023395">
    <property type="entry name" value="MCP_dom_sf"/>
</dbReference>
<feature type="domain" description="EF-hand" evidence="11">
    <location>
        <begin position="429"/>
        <end position="464"/>
    </location>
</feature>
<protein>
    <submittedName>
        <fullName evidence="12">Kidney mitochondrial carrier protein 1</fullName>
    </submittedName>
</protein>
<dbReference type="SMART" id="SM00054">
    <property type="entry name" value="EFh"/>
    <property type="match status" value="4"/>
</dbReference>
<dbReference type="PROSITE" id="PS50222">
    <property type="entry name" value="EF_HAND_2"/>
    <property type="match status" value="4"/>
</dbReference>
<dbReference type="InterPro" id="IPR011992">
    <property type="entry name" value="EF-hand-dom_pair"/>
</dbReference>
<evidence type="ECO:0000313" key="12">
    <source>
        <dbReference type="EMBL" id="CAB9526423.1"/>
    </source>
</evidence>
<keyword evidence="6" id="KW-0106">Calcium</keyword>
<dbReference type="GO" id="GO:0005743">
    <property type="term" value="C:mitochondrial inner membrane"/>
    <property type="evidence" value="ECO:0007669"/>
    <property type="project" value="UniProtKB-SubCell"/>
</dbReference>
<keyword evidence="4 9" id="KW-0812">Transmembrane</keyword>
<dbReference type="InterPro" id="IPR018108">
    <property type="entry name" value="MCP_transmembrane"/>
</dbReference>
<dbReference type="Gene3D" id="1.50.40.10">
    <property type="entry name" value="Mitochondrial carrier domain"/>
    <property type="match status" value="1"/>
</dbReference>
<evidence type="ECO:0000256" key="8">
    <source>
        <dbReference type="ARBA" id="ARBA00023136"/>
    </source>
</evidence>
<evidence type="ECO:0000313" key="13">
    <source>
        <dbReference type="Proteomes" id="UP001153069"/>
    </source>
</evidence>
<comment type="subcellular location">
    <subcellularLocation>
        <location evidence="1">Mitochondrion inner membrane</location>
        <topology evidence="1">Multi-pass membrane protein</topology>
    </subcellularLocation>
</comment>
<sequence length="482" mass="52610">MLMLQGHDTESLNKLLAVQAPPLPQWQSFIFPAVASTMAAPFSNPFGVAKTQAQLIQGKGGGILGFFRLAISTDPKIIQRGLFPVMMRETSQNLFRIGAYQPIMDCVHNCPENSSPPAWKRMVAGGISGALGFFICNPFEIVRTKVQAQPIAALGGTGIAATPTVGPYRIAQNILETGGTKGFFRAGGASVALGVVCTSVNLTSYTLLHEHALEKGYQDTPAVDMTCALISGFVSALAMNPIDVVRTRLFAGSAQGGMFQVAYQIFKTEGPSAFMKGFVPSFLRIGPHFVLTFAFLEQMRRMAKDHNLQRAREAWILGIFKSMDQDGNGEIDEQELQSALQAADPSRDSATAKKIARDVFVVADYDKSGSIDLDEFTHAACTQKLDHIIQEQQRVALFRSLDTDGNGFITEDELLEGIAHKFQGSDERTLQQDMRRILQQADTNNDGKISFEELCAVFDSLEDLQDSRLLRNRAHIAGVPAL</sequence>
<dbReference type="InterPro" id="IPR002048">
    <property type="entry name" value="EF_hand_dom"/>
</dbReference>
<feature type="domain" description="EF-hand" evidence="11">
    <location>
        <begin position="389"/>
        <end position="424"/>
    </location>
</feature>
<evidence type="ECO:0000256" key="2">
    <source>
        <dbReference type="ARBA" id="ARBA00006375"/>
    </source>
</evidence>
<keyword evidence="8 9" id="KW-0472">Membrane</keyword>
<comment type="caution">
    <text evidence="12">The sequence shown here is derived from an EMBL/GenBank/DDBJ whole genome shotgun (WGS) entry which is preliminary data.</text>
</comment>
<name>A0A9N8HXL0_9STRA</name>
<evidence type="ECO:0000256" key="10">
    <source>
        <dbReference type="RuleBase" id="RU000488"/>
    </source>
</evidence>
<dbReference type="Gene3D" id="1.10.238.10">
    <property type="entry name" value="EF-hand"/>
    <property type="match status" value="2"/>
</dbReference>
<feature type="repeat" description="Solcar" evidence="9">
    <location>
        <begin position="116"/>
        <end position="211"/>
    </location>
</feature>
<dbReference type="InterPro" id="IPR018247">
    <property type="entry name" value="EF_Hand_1_Ca_BS"/>
</dbReference>
<evidence type="ECO:0000256" key="4">
    <source>
        <dbReference type="ARBA" id="ARBA00022692"/>
    </source>
</evidence>
<dbReference type="SUPFAM" id="SSF47473">
    <property type="entry name" value="EF-hand"/>
    <property type="match status" value="1"/>
</dbReference>
<organism evidence="12 13">
    <name type="scientific">Seminavis robusta</name>
    <dbReference type="NCBI Taxonomy" id="568900"/>
    <lineage>
        <taxon>Eukaryota</taxon>
        <taxon>Sar</taxon>
        <taxon>Stramenopiles</taxon>
        <taxon>Ochrophyta</taxon>
        <taxon>Bacillariophyta</taxon>
        <taxon>Bacillariophyceae</taxon>
        <taxon>Bacillariophycidae</taxon>
        <taxon>Naviculales</taxon>
        <taxon>Naviculaceae</taxon>
        <taxon>Seminavis</taxon>
    </lineage>
</organism>
<accession>A0A9N8HXL0</accession>
<gene>
    <name evidence="12" type="ORF">SEMRO_1825_G300060.1</name>
</gene>